<evidence type="ECO:0000256" key="1">
    <source>
        <dbReference type="SAM" id="MobiDB-lite"/>
    </source>
</evidence>
<reference evidence="2 3" key="1">
    <citation type="submission" date="2014-04" db="EMBL/GenBank/DDBJ databases">
        <authorList>
            <consortium name="DOE Joint Genome Institute"/>
            <person name="Kuo A."/>
            <person name="Zuccaro A."/>
            <person name="Kohler A."/>
            <person name="Nagy L.G."/>
            <person name="Floudas D."/>
            <person name="Copeland A."/>
            <person name="Barry K.W."/>
            <person name="Cichocki N."/>
            <person name="Veneault-Fourrey C."/>
            <person name="LaButti K."/>
            <person name="Lindquist E.A."/>
            <person name="Lipzen A."/>
            <person name="Lundell T."/>
            <person name="Morin E."/>
            <person name="Murat C."/>
            <person name="Sun H."/>
            <person name="Tunlid A."/>
            <person name="Henrissat B."/>
            <person name="Grigoriev I.V."/>
            <person name="Hibbett D.S."/>
            <person name="Martin F."/>
            <person name="Nordberg H.P."/>
            <person name="Cantor M.N."/>
            <person name="Hua S.X."/>
        </authorList>
    </citation>
    <scope>NUCLEOTIDE SEQUENCE [LARGE SCALE GENOMIC DNA]</scope>
    <source>
        <strain evidence="2 3">MAFF 305830</strain>
    </source>
</reference>
<evidence type="ECO:0000313" key="2">
    <source>
        <dbReference type="EMBL" id="KIM33773.1"/>
    </source>
</evidence>
<accession>A0A0C2X6Q8</accession>
<dbReference type="EMBL" id="KN824277">
    <property type="protein sequence ID" value="KIM33773.1"/>
    <property type="molecule type" value="Genomic_DNA"/>
</dbReference>
<evidence type="ECO:0000313" key="3">
    <source>
        <dbReference type="Proteomes" id="UP000054097"/>
    </source>
</evidence>
<name>A0A0C2X6Q8_SERVB</name>
<dbReference type="HOGENOM" id="CLU_2374104_0_0_1"/>
<gene>
    <name evidence="2" type="ORF">M408DRAFT_85015</name>
</gene>
<proteinExistence type="predicted"/>
<feature type="region of interest" description="Disordered" evidence="1">
    <location>
        <begin position="30"/>
        <end position="56"/>
    </location>
</feature>
<keyword evidence="3" id="KW-1185">Reference proteome</keyword>
<organism evidence="2 3">
    <name type="scientific">Serendipita vermifera MAFF 305830</name>
    <dbReference type="NCBI Taxonomy" id="933852"/>
    <lineage>
        <taxon>Eukaryota</taxon>
        <taxon>Fungi</taxon>
        <taxon>Dikarya</taxon>
        <taxon>Basidiomycota</taxon>
        <taxon>Agaricomycotina</taxon>
        <taxon>Agaricomycetes</taxon>
        <taxon>Sebacinales</taxon>
        <taxon>Serendipitaceae</taxon>
        <taxon>Serendipita</taxon>
    </lineage>
</organism>
<sequence length="95" mass="11402">MLADNTTAPRVLLFLYRIEWLRRCGRTRLSGSSRRRTTNRYGVPSSRERERTTGSKKRCFRFKASSGRSLPWSKWPDRNMHDGRRCRSWCESRVY</sequence>
<protein>
    <submittedName>
        <fullName evidence="2">Uncharacterized protein</fullName>
    </submittedName>
</protein>
<dbReference type="Proteomes" id="UP000054097">
    <property type="component" value="Unassembled WGS sequence"/>
</dbReference>
<reference evidence="3" key="2">
    <citation type="submission" date="2015-01" db="EMBL/GenBank/DDBJ databases">
        <title>Evolutionary Origins and Diversification of the Mycorrhizal Mutualists.</title>
        <authorList>
            <consortium name="DOE Joint Genome Institute"/>
            <consortium name="Mycorrhizal Genomics Consortium"/>
            <person name="Kohler A."/>
            <person name="Kuo A."/>
            <person name="Nagy L.G."/>
            <person name="Floudas D."/>
            <person name="Copeland A."/>
            <person name="Barry K.W."/>
            <person name="Cichocki N."/>
            <person name="Veneault-Fourrey C."/>
            <person name="LaButti K."/>
            <person name="Lindquist E.A."/>
            <person name="Lipzen A."/>
            <person name="Lundell T."/>
            <person name="Morin E."/>
            <person name="Murat C."/>
            <person name="Riley R."/>
            <person name="Ohm R."/>
            <person name="Sun H."/>
            <person name="Tunlid A."/>
            <person name="Henrissat B."/>
            <person name="Grigoriev I.V."/>
            <person name="Hibbett D.S."/>
            <person name="Martin F."/>
        </authorList>
    </citation>
    <scope>NUCLEOTIDE SEQUENCE [LARGE SCALE GENOMIC DNA]</scope>
    <source>
        <strain evidence="3">MAFF 305830</strain>
    </source>
</reference>
<dbReference type="AlphaFoldDB" id="A0A0C2X6Q8"/>